<dbReference type="PANTHER" id="PTHR34374:SF1">
    <property type="entry name" value="LARGE RIBOSOMAL RNA SUBUNIT ACCUMULATION PROTEIN YCED HOMOLOG 1, CHLOROPLASTIC"/>
    <property type="match status" value="1"/>
</dbReference>
<dbReference type="AlphaFoldDB" id="A0A6P1MDB8"/>
<reference evidence="1 2" key="1">
    <citation type="submission" date="2020-01" db="EMBL/GenBank/DDBJ databases">
        <title>Ponticoccus aerotolerans gen. nov., sp. nov., an anaerobic bacterium and proposal of Ponticoccusceae fam. nov., Ponticoccusles ord. nov. and Ponticoccuse classis nov. in the phylum Kiritimatiellaeota.</title>
        <authorList>
            <person name="Zhou L.Y."/>
            <person name="Du Z.J."/>
        </authorList>
    </citation>
    <scope>NUCLEOTIDE SEQUENCE [LARGE SCALE GENOMIC DNA]</scope>
    <source>
        <strain evidence="1 2">S-5007</strain>
    </source>
</reference>
<dbReference type="KEGG" id="taer:GT409_08990"/>
<dbReference type="PANTHER" id="PTHR34374">
    <property type="entry name" value="LARGE RIBOSOMAL RNA SUBUNIT ACCUMULATION PROTEIN YCED HOMOLOG 1, CHLOROPLASTIC"/>
    <property type="match status" value="1"/>
</dbReference>
<protein>
    <recommendedName>
        <fullName evidence="3">DUF177 domain-containing protein</fullName>
    </recommendedName>
</protein>
<evidence type="ECO:0000313" key="2">
    <source>
        <dbReference type="Proteomes" id="UP000464954"/>
    </source>
</evidence>
<name>A0A6P1MDB8_9BACT</name>
<evidence type="ECO:0008006" key="3">
    <source>
        <dbReference type="Google" id="ProtNLM"/>
    </source>
</evidence>
<proteinExistence type="predicted"/>
<dbReference type="RefSeq" id="WP_160628768.1">
    <property type="nucleotide sequence ID" value="NZ_CP047593.1"/>
</dbReference>
<keyword evidence="2" id="KW-1185">Reference proteome</keyword>
<evidence type="ECO:0000313" key="1">
    <source>
        <dbReference type="EMBL" id="QHI69586.1"/>
    </source>
</evidence>
<accession>A0A6P1MDB8</accession>
<sequence length="153" mass="16694">MIIRLDDLPEQGRTFEGEESPEVMALEQSAEFHPAGPLYYDLYAQLVDGMLIVRGKVSAEMKGCCARCTQIFSTTVADSGFLRDYSDLQGLEVVDVTEDLREAILLNLPHFPLCDESCRGLCPQCGKDLNEGPCGCSGRQAGGAWDALDSLNL</sequence>
<organism evidence="1 2">
    <name type="scientific">Tichowtungia aerotolerans</name>
    <dbReference type="NCBI Taxonomy" id="2697043"/>
    <lineage>
        <taxon>Bacteria</taxon>
        <taxon>Pseudomonadati</taxon>
        <taxon>Kiritimatiellota</taxon>
        <taxon>Tichowtungiia</taxon>
        <taxon>Tichowtungiales</taxon>
        <taxon>Tichowtungiaceae</taxon>
        <taxon>Tichowtungia</taxon>
    </lineage>
</organism>
<gene>
    <name evidence="1" type="ORF">GT409_08990</name>
</gene>
<dbReference type="Pfam" id="PF02620">
    <property type="entry name" value="YceD"/>
    <property type="match status" value="1"/>
</dbReference>
<dbReference type="Proteomes" id="UP000464954">
    <property type="component" value="Chromosome"/>
</dbReference>
<dbReference type="InterPro" id="IPR003772">
    <property type="entry name" value="YceD"/>
</dbReference>
<dbReference type="EMBL" id="CP047593">
    <property type="protein sequence ID" value="QHI69586.1"/>
    <property type="molecule type" value="Genomic_DNA"/>
</dbReference>